<dbReference type="GeneID" id="17326298"/>
<keyword evidence="3" id="KW-1185">Reference proteome</keyword>
<protein>
    <submittedName>
        <fullName evidence="2">Uncharacterized protein</fullName>
    </submittedName>
</protein>
<dbReference type="AlphaFoldDB" id="R7QKR9"/>
<gene>
    <name evidence="2" type="ORF">CHC_T00001063001</name>
</gene>
<evidence type="ECO:0000313" key="3">
    <source>
        <dbReference type="Proteomes" id="UP000012073"/>
    </source>
</evidence>
<reference evidence="3" key="1">
    <citation type="journal article" date="2013" name="Proc. Natl. Acad. Sci. U.S.A.">
        <title>Genome structure and metabolic features in the red seaweed Chondrus crispus shed light on evolution of the Archaeplastida.</title>
        <authorList>
            <person name="Collen J."/>
            <person name="Porcel B."/>
            <person name="Carre W."/>
            <person name="Ball S.G."/>
            <person name="Chaparro C."/>
            <person name="Tonon T."/>
            <person name="Barbeyron T."/>
            <person name="Michel G."/>
            <person name="Noel B."/>
            <person name="Valentin K."/>
            <person name="Elias M."/>
            <person name="Artiguenave F."/>
            <person name="Arun A."/>
            <person name="Aury J.M."/>
            <person name="Barbosa-Neto J.F."/>
            <person name="Bothwell J.H."/>
            <person name="Bouget F.Y."/>
            <person name="Brillet L."/>
            <person name="Cabello-Hurtado F."/>
            <person name="Capella-Gutierrez S."/>
            <person name="Charrier B."/>
            <person name="Cladiere L."/>
            <person name="Cock J.M."/>
            <person name="Coelho S.M."/>
            <person name="Colleoni C."/>
            <person name="Czjzek M."/>
            <person name="Da Silva C."/>
            <person name="Delage L."/>
            <person name="Denoeud F."/>
            <person name="Deschamps P."/>
            <person name="Dittami S.M."/>
            <person name="Gabaldon T."/>
            <person name="Gachon C.M."/>
            <person name="Groisillier A."/>
            <person name="Herve C."/>
            <person name="Jabbari K."/>
            <person name="Katinka M."/>
            <person name="Kloareg B."/>
            <person name="Kowalczyk N."/>
            <person name="Labadie K."/>
            <person name="Leblanc C."/>
            <person name="Lopez P.J."/>
            <person name="McLachlan D.H."/>
            <person name="Meslet-Cladiere L."/>
            <person name="Moustafa A."/>
            <person name="Nehr Z."/>
            <person name="Nyvall Collen P."/>
            <person name="Panaud O."/>
            <person name="Partensky F."/>
            <person name="Poulain J."/>
            <person name="Rensing S.A."/>
            <person name="Rousvoal S."/>
            <person name="Samson G."/>
            <person name="Symeonidi A."/>
            <person name="Weissenbach J."/>
            <person name="Zambounis A."/>
            <person name="Wincker P."/>
            <person name="Boyen C."/>
        </authorList>
    </citation>
    <scope>NUCLEOTIDE SEQUENCE [LARGE SCALE GENOMIC DNA]</scope>
    <source>
        <strain evidence="3">cv. Stackhouse</strain>
    </source>
</reference>
<evidence type="ECO:0000256" key="1">
    <source>
        <dbReference type="SAM" id="Phobius"/>
    </source>
</evidence>
<keyword evidence="1" id="KW-0472">Membrane</keyword>
<dbReference type="EMBL" id="HG001951">
    <property type="protein sequence ID" value="CDF38679.1"/>
    <property type="molecule type" value="Genomic_DNA"/>
</dbReference>
<name>R7QKR9_CHOCR</name>
<evidence type="ECO:0000313" key="2">
    <source>
        <dbReference type="EMBL" id="CDF38679.1"/>
    </source>
</evidence>
<dbReference type="Proteomes" id="UP000012073">
    <property type="component" value="Unassembled WGS sequence"/>
</dbReference>
<dbReference type="KEGG" id="ccp:CHC_T00001063001"/>
<dbReference type="Gramene" id="CDF38679">
    <property type="protein sequence ID" value="CDF38679"/>
    <property type="gene ID" value="CHC_T00001063001"/>
</dbReference>
<proteinExistence type="predicted"/>
<keyword evidence="1" id="KW-0812">Transmembrane</keyword>
<sequence>MARTGALERVVSVLLLDRILFLNVFFHMRRRRRLVKLKHDDDTVIFLEIENDAETAKRLFRRLWGIKAMPLAPLISLCFDTVGLGRAQKVNSSYQGH</sequence>
<feature type="transmembrane region" description="Helical" evidence="1">
    <location>
        <begin position="6"/>
        <end position="26"/>
    </location>
</feature>
<keyword evidence="1" id="KW-1133">Transmembrane helix</keyword>
<organism evidence="2 3">
    <name type="scientific">Chondrus crispus</name>
    <name type="common">Carrageen Irish moss</name>
    <name type="synonym">Polymorpha crispa</name>
    <dbReference type="NCBI Taxonomy" id="2769"/>
    <lineage>
        <taxon>Eukaryota</taxon>
        <taxon>Rhodophyta</taxon>
        <taxon>Florideophyceae</taxon>
        <taxon>Rhodymeniophycidae</taxon>
        <taxon>Gigartinales</taxon>
        <taxon>Gigartinaceae</taxon>
        <taxon>Chondrus</taxon>
    </lineage>
</organism>
<accession>R7QKR9</accession>
<dbReference type="RefSeq" id="XP_005718584.1">
    <property type="nucleotide sequence ID" value="XM_005718527.1"/>
</dbReference>